<gene>
    <name evidence="1" type="ORF">LCGC14_0771650</name>
</gene>
<organism evidence="1">
    <name type="scientific">marine sediment metagenome</name>
    <dbReference type="NCBI Taxonomy" id="412755"/>
    <lineage>
        <taxon>unclassified sequences</taxon>
        <taxon>metagenomes</taxon>
        <taxon>ecological metagenomes</taxon>
    </lineage>
</organism>
<protein>
    <submittedName>
        <fullName evidence="1">Uncharacterized protein</fullName>
    </submittedName>
</protein>
<evidence type="ECO:0000313" key="1">
    <source>
        <dbReference type="EMBL" id="KKN36642.1"/>
    </source>
</evidence>
<name>A0A0F9QHY6_9ZZZZ</name>
<comment type="caution">
    <text evidence="1">The sequence shown here is derived from an EMBL/GenBank/DDBJ whole genome shotgun (WGS) entry which is preliminary data.</text>
</comment>
<reference evidence="1" key="1">
    <citation type="journal article" date="2015" name="Nature">
        <title>Complex archaea that bridge the gap between prokaryotes and eukaryotes.</title>
        <authorList>
            <person name="Spang A."/>
            <person name="Saw J.H."/>
            <person name="Jorgensen S.L."/>
            <person name="Zaremba-Niedzwiedzka K."/>
            <person name="Martijn J."/>
            <person name="Lind A.E."/>
            <person name="van Eijk R."/>
            <person name="Schleper C."/>
            <person name="Guy L."/>
            <person name="Ettema T.J."/>
        </authorList>
    </citation>
    <scope>NUCLEOTIDE SEQUENCE</scope>
</reference>
<dbReference type="EMBL" id="LAZR01001953">
    <property type="protein sequence ID" value="KKN36642.1"/>
    <property type="molecule type" value="Genomic_DNA"/>
</dbReference>
<accession>A0A0F9QHY6</accession>
<proteinExistence type="predicted"/>
<sequence length="56" mass="6293">MVTFLLIAAQTTTIVSVIVYASVRIEHRLTKVETEINWLKELVKNTNCSNESEGAK</sequence>
<dbReference type="AlphaFoldDB" id="A0A0F9QHY6"/>